<comment type="catalytic activity">
    <reaction evidence="13">
        <text>[(1-&gt;4)-N-acetyl-beta-D-glucosaminyl](n) + n H2O = chitosan + n acetate</text>
        <dbReference type="Rhea" id="RHEA:10464"/>
        <dbReference type="Rhea" id="RHEA-COMP:9593"/>
        <dbReference type="Rhea" id="RHEA-COMP:9597"/>
        <dbReference type="ChEBI" id="CHEBI:15377"/>
        <dbReference type="ChEBI" id="CHEBI:17029"/>
        <dbReference type="ChEBI" id="CHEBI:30089"/>
        <dbReference type="ChEBI" id="CHEBI:57704"/>
        <dbReference type="EC" id="3.5.1.41"/>
    </reaction>
    <physiologicalReaction direction="left-to-right" evidence="13">
        <dbReference type="Rhea" id="RHEA:10465"/>
    </physiologicalReaction>
</comment>
<feature type="compositionally biased region" description="Polar residues" evidence="14">
    <location>
        <begin position="281"/>
        <end position="291"/>
    </location>
</feature>
<evidence type="ECO:0000256" key="12">
    <source>
        <dbReference type="ARBA" id="ARBA00024056"/>
    </source>
</evidence>
<dbReference type="GO" id="GO:0006032">
    <property type="term" value="P:chitin catabolic process"/>
    <property type="evidence" value="ECO:0007669"/>
    <property type="project" value="UniProtKB-KW"/>
</dbReference>
<dbReference type="GO" id="GO:0000272">
    <property type="term" value="P:polysaccharide catabolic process"/>
    <property type="evidence" value="ECO:0007669"/>
    <property type="project" value="UniProtKB-KW"/>
</dbReference>
<dbReference type="PANTHER" id="PTHR10587:SF98">
    <property type="entry name" value="CHITIN DEACETYLASE"/>
    <property type="match status" value="1"/>
</dbReference>
<evidence type="ECO:0000313" key="18">
    <source>
        <dbReference type="Proteomes" id="UP000054988"/>
    </source>
</evidence>
<accession>A0A0W0GCB7</accession>
<dbReference type="GO" id="GO:0071555">
    <property type="term" value="P:cell wall organization"/>
    <property type="evidence" value="ECO:0007669"/>
    <property type="project" value="UniProtKB-KW"/>
</dbReference>
<protein>
    <recommendedName>
        <fullName evidence="12">chitin deacetylase</fullName>
        <ecNumber evidence="12">3.5.1.41</ecNumber>
    </recommendedName>
</protein>
<evidence type="ECO:0000256" key="11">
    <source>
        <dbReference type="ARBA" id="ARBA00023326"/>
    </source>
</evidence>
<comment type="cofactor">
    <cofactor evidence="1">
        <name>Co(2+)</name>
        <dbReference type="ChEBI" id="CHEBI:48828"/>
    </cofactor>
</comment>
<keyword evidence="8" id="KW-0170">Cobalt</keyword>
<sequence length="335" mass="35901">MGPTRALVAAALASQLRFASAADRNTVEEQAAISGSCIRHVSSSLSHIILHSSDPFEQCEPYNYPPIASQSVNFPPYWQTASILPNDGVARGNYNKIQYSIPKIAPKGVISETIGTYDKANDPDCWWSATQCSVAKAPSVPSDLSMVPEPQTLGYGFDDGPNCSHNAFYDYLTSQNQKATMFFIGSNVMIWPLQAKRTLEDGHEICVHTWSHPTMTSLTNEQAFAEIYYTVEKNYEDFIQLAQNGAFDTGGAILLAHEANNTTMSERQLSNSSSGPSSVSTKPTATDTAQIKPTAANTTHASSSAVKPEASNGAVPVYPGAALSVLLPLAVAACL</sequence>
<keyword evidence="9" id="KW-0449">Lipoprotein</keyword>
<dbReference type="InterPro" id="IPR050248">
    <property type="entry name" value="Polysacc_deacetylase_ArnD"/>
</dbReference>
<dbReference type="PROSITE" id="PS51677">
    <property type="entry name" value="NODB"/>
    <property type="match status" value="1"/>
</dbReference>
<keyword evidence="4" id="KW-0336">GPI-anchor</keyword>
<dbReference type="EC" id="3.5.1.41" evidence="12"/>
<evidence type="ECO:0000256" key="15">
    <source>
        <dbReference type="SAM" id="SignalP"/>
    </source>
</evidence>
<evidence type="ECO:0000256" key="8">
    <source>
        <dbReference type="ARBA" id="ARBA00023285"/>
    </source>
</evidence>
<dbReference type="PANTHER" id="PTHR10587">
    <property type="entry name" value="GLYCOSYL TRANSFERASE-RELATED"/>
    <property type="match status" value="1"/>
</dbReference>
<dbReference type="EMBL" id="LATX01000447">
    <property type="protein sequence ID" value="KTB46213.1"/>
    <property type="molecule type" value="Genomic_DNA"/>
</dbReference>
<reference evidence="17 18" key="1">
    <citation type="submission" date="2015-12" db="EMBL/GenBank/DDBJ databases">
        <title>Draft genome sequence of Moniliophthora roreri, the causal agent of frosty pod rot of cacao.</title>
        <authorList>
            <person name="Aime M.C."/>
            <person name="Diaz-Valderrama J.R."/>
            <person name="Kijpornyongpan T."/>
            <person name="Phillips-Mora W."/>
        </authorList>
    </citation>
    <scope>NUCLEOTIDE SEQUENCE [LARGE SCALE GENOMIC DNA]</scope>
    <source>
        <strain evidence="17 18">MCA 2952</strain>
    </source>
</reference>
<gene>
    <name evidence="17" type="ORF">WG66_1202</name>
</gene>
<keyword evidence="4" id="KW-0325">Glycoprotein</keyword>
<keyword evidence="6" id="KW-0472">Membrane</keyword>
<evidence type="ECO:0000256" key="5">
    <source>
        <dbReference type="ARBA" id="ARBA00023024"/>
    </source>
</evidence>
<dbReference type="Proteomes" id="UP000054988">
    <property type="component" value="Unassembled WGS sequence"/>
</dbReference>
<evidence type="ECO:0000256" key="13">
    <source>
        <dbReference type="ARBA" id="ARBA00048494"/>
    </source>
</evidence>
<evidence type="ECO:0000256" key="3">
    <source>
        <dbReference type="ARBA" id="ARBA00022475"/>
    </source>
</evidence>
<feature type="region of interest" description="Disordered" evidence="14">
    <location>
        <begin position="264"/>
        <end position="311"/>
    </location>
</feature>
<evidence type="ECO:0000259" key="16">
    <source>
        <dbReference type="PROSITE" id="PS51677"/>
    </source>
</evidence>
<evidence type="ECO:0000256" key="2">
    <source>
        <dbReference type="ARBA" id="ARBA00004609"/>
    </source>
</evidence>
<feature type="chain" id="PRO_5006902576" description="chitin deacetylase" evidence="15">
    <location>
        <begin position="22"/>
        <end position="335"/>
    </location>
</feature>
<evidence type="ECO:0000256" key="9">
    <source>
        <dbReference type="ARBA" id="ARBA00023288"/>
    </source>
</evidence>
<evidence type="ECO:0000256" key="10">
    <source>
        <dbReference type="ARBA" id="ARBA00023316"/>
    </source>
</evidence>
<keyword evidence="3" id="KW-1003">Cell membrane</keyword>
<dbReference type="Pfam" id="PF01522">
    <property type="entry name" value="Polysacc_deac_1"/>
    <property type="match status" value="1"/>
</dbReference>
<comment type="caution">
    <text evidence="17">The sequence shown here is derived from an EMBL/GenBank/DDBJ whole genome shotgun (WGS) entry which is preliminary data.</text>
</comment>
<comment type="subcellular location">
    <subcellularLocation>
        <location evidence="2">Cell membrane</location>
        <topology evidence="2">Lipid-anchor</topology>
        <topology evidence="2">GPI-anchor</topology>
    </subcellularLocation>
</comment>
<dbReference type="InterPro" id="IPR011330">
    <property type="entry name" value="Glyco_hydro/deAcase_b/a-brl"/>
</dbReference>
<dbReference type="GO" id="GO:0009272">
    <property type="term" value="P:fungal-type cell wall biogenesis"/>
    <property type="evidence" value="ECO:0007669"/>
    <property type="project" value="UniProtKB-ARBA"/>
</dbReference>
<evidence type="ECO:0000256" key="14">
    <source>
        <dbReference type="SAM" id="MobiDB-lite"/>
    </source>
</evidence>
<evidence type="ECO:0000256" key="7">
    <source>
        <dbReference type="ARBA" id="ARBA00023277"/>
    </source>
</evidence>
<dbReference type="AlphaFoldDB" id="A0A0W0GCB7"/>
<evidence type="ECO:0000313" key="17">
    <source>
        <dbReference type="EMBL" id="KTB46213.1"/>
    </source>
</evidence>
<dbReference type="GO" id="GO:0005886">
    <property type="term" value="C:plasma membrane"/>
    <property type="evidence" value="ECO:0007669"/>
    <property type="project" value="UniProtKB-SubCell"/>
</dbReference>
<feature type="compositionally biased region" description="Low complexity" evidence="14">
    <location>
        <begin position="270"/>
        <end position="280"/>
    </location>
</feature>
<feature type="compositionally biased region" description="Low complexity" evidence="14">
    <location>
        <begin position="294"/>
        <end position="305"/>
    </location>
</feature>
<keyword evidence="11" id="KW-0624">Polysaccharide degradation</keyword>
<evidence type="ECO:0000256" key="1">
    <source>
        <dbReference type="ARBA" id="ARBA00001941"/>
    </source>
</evidence>
<keyword evidence="10" id="KW-0961">Cell wall biogenesis/degradation</keyword>
<feature type="domain" description="NodB homology" evidence="16">
    <location>
        <begin position="151"/>
        <end position="335"/>
    </location>
</feature>
<evidence type="ECO:0000256" key="6">
    <source>
        <dbReference type="ARBA" id="ARBA00023136"/>
    </source>
</evidence>
<feature type="signal peptide" evidence="15">
    <location>
        <begin position="1"/>
        <end position="21"/>
    </location>
</feature>
<dbReference type="SUPFAM" id="SSF88713">
    <property type="entry name" value="Glycoside hydrolase/deacetylase"/>
    <property type="match status" value="1"/>
</dbReference>
<keyword evidence="5" id="KW-0146">Chitin degradation</keyword>
<dbReference type="GO" id="GO:0004099">
    <property type="term" value="F:chitin deacetylase activity"/>
    <property type="evidence" value="ECO:0007669"/>
    <property type="project" value="UniProtKB-EC"/>
</dbReference>
<dbReference type="Gene3D" id="3.20.20.370">
    <property type="entry name" value="Glycoside hydrolase/deacetylase"/>
    <property type="match status" value="1"/>
</dbReference>
<dbReference type="InterPro" id="IPR002509">
    <property type="entry name" value="NODB_dom"/>
</dbReference>
<proteinExistence type="predicted"/>
<organism evidence="17 18">
    <name type="scientific">Moniliophthora roreri</name>
    <name type="common">Frosty pod rot fungus</name>
    <name type="synonym">Monilia roreri</name>
    <dbReference type="NCBI Taxonomy" id="221103"/>
    <lineage>
        <taxon>Eukaryota</taxon>
        <taxon>Fungi</taxon>
        <taxon>Dikarya</taxon>
        <taxon>Basidiomycota</taxon>
        <taxon>Agaricomycotina</taxon>
        <taxon>Agaricomycetes</taxon>
        <taxon>Agaricomycetidae</taxon>
        <taxon>Agaricales</taxon>
        <taxon>Marasmiineae</taxon>
        <taxon>Marasmiaceae</taxon>
        <taxon>Moniliophthora</taxon>
    </lineage>
</organism>
<evidence type="ECO:0000256" key="4">
    <source>
        <dbReference type="ARBA" id="ARBA00022622"/>
    </source>
</evidence>
<keyword evidence="15" id="KW-0732">Signal</keyword>
<name>A0A0W0GCB7_MONRR</name>
<keyword evidence="7" id="KW-0119">Carbohydrate metabolism</keyword>
<dbReference type="GO" id="GO:0098552">
    <property type="term" value="C:side of membrane"/>
    <property type="evidence" value="ECO:0007669"/>
    <property type="project" value="UniProtKB-KW"/>
</dbReference>